<dbReference type="AlphaFoldDB" id="A0A5C6TJA3"/>
<feature type="region of interest" description="Disordered" evidence="2">
    <location>
        <begin position="76"/>
        <end position="97"/>
    </location>
</feature>
<keyword evidence="1" id="KW-0175">Coiled coil</keyword>
<feature type="coiled-coil region" evidence="1">
    <location>
        <begin position="151"/>
        <end position="178"/>
    </location>
</feature>
<dbReference type="GO" id="GO:0046983">
    <property type="term" value="F:protein dimerization activity"/>
    <property type="evidence" value="ECO:0007669"/>
    <property type="project" value="InterPro"/>
</dbReference>
<reference evidence="4 5" key="1">
    <citation type="submission" date="2019-07" db="EMBL/GenBank/DDBJ databases">
        <title>The First High-Quality Draft Genome Sequence of the Causal Agent of the Current Panama Disease Epidemic.</title>
        <authorList>
            <person name="Warmington R.J."/>
            <person name="Kay W."/>
            <person name="Jeffries A."/>
            <person name="Bebber D."/>
            <person name="Moore K."/>
            <person name="Studholme D.J."/>
        </authorList>
    </citation>
    <scope>NUCLEOTIDE SEQUENCE [LARGE SCALE GENOMIC DNA]</scope>
    <source>
        <strain evidence="4 5">TR4</strain>
    </source>
</reference>
<dbReference type="SMART" id="SM00353">
    <property type="entry name" value="HLH"/>
    <property type="match status" value="1"/>
</dbReference>
<dbReference type="Gene3D" id="4.10.280.10">
    <property type="entry name" value="Helix-loop-helix DNA-binding domain"/>
    <property type="match status" value="1"/>
</dbReference>
<name>A0A5C6TJA3_FUSOC</name>
<dbReference type="Proteomes" id="UP000321331">
    <property type="component" value="Unassembled WGS sequence"/>
</dbReference>
<evidence type="ECO:0000313" key="4">
    <source>
        <dbReference type="EMBL" id="TXC10324.1"/>
    </source>
</evidence>
<organism evidence="4 5">
    <name type="scientific">Fusarium oxysporum f. sp. cubense</name>
    <dbReference type="NCBI Taxonomy" id="61366"/>
    <lineage>
        <taxon>Eukaryota</taxon>
        <taxon>Fungi</taxon>
        <taxon>Dikarya</taxon>
        <taxon>Ascomycota</taxon>
        <taxon>Pezizomycotina</taxon>
        <taxon>Sordariomycetes</taxon>
        <taxon>Hypocreomycetidae</taxon>
        <taxon>Hypocreales</taxon>
        <taxon>Nectriaceae</taxon>
        <taxon>Fusarium</taxon>
        <taxon>Fusarium oxysporum species complex</taxon>
    </lineage>
</organism>
<dbReference type="EMBL" id="VMNF01000004">
    <property type="protein sequence ID" value="TXC10324.1"/>
    <property type="molecule type" value="Genomic_DNA"/>
</dbReference>
<comment type="caution">
    <text evidence="4">The sequence shown here is derived from an EMBL/GenBank/DDBJ whole genome shotgun (WGS) entry which is preliminary data.</text>
</comment>
<gene>
    <name evidence="4" type="ORF">FocTR4_00006050</name>
</gene>
<dbReference type="InterPro" id="IPR011598">
    <property type="entry name" value="bHLH_dom"/>
</dbReference>
<evidence type="ECO:0000256" key="1">
    <source>
        <dbReference type="SAM" id="Coils"/>
    </source>
</evidence>
<feature type="domain" description="BHLH" evidence="3">
    <location>
        <begin position="97"/>
        <end position="161"/>
    </location>
</feature>
<evidence type="ECO:0000256" key="2">
    <source>
        <dbReference type="SAM" id="MobiDB-lite"/>
    </source>
</evidence>
<evidence type="ECO:0000259" key="3">
    <source>
        <dbReference type="PROSITE" id="PS50888"/>
    </source>
</evidence>
<sequence length="184" mass="21079">MMQFENSDFLQADPSTTVQIGAETASNQVNYIPNMEQYSRAFRGPDLSARDVDSSLGLTVPSRRNSSQDPYIQLRSASQKPKNRKNHQPAPSRDIVRARKCHNQVEKKYRNRLRIQFENLLAVLPTAQASTYTDRDTAGHIGYSLSRGQVLDAARDRILELEKKVELLNQENNWLLKDMYWGLP</sequence>
<dbReference type="PROSITE" id="PS50888">
    <property type="entry name" value="BHLH"/>
    <property type="match status" value="1"/>
</dbReference>
<dbReference type="Pfam" id="PF00010">
    <property type="entry name" value="HLH"/>
    <property type="match status" value="1"/>
</dbReference>
<proteinExistence type="predicted"/>
<protein>
    <recommendedName>
        <fullName evidence="3">BHLH domain-containing protein</fullName>
    </recommendedName>
</protein>
<dbReference type="SUPFAM" id="SSF47459">
    <property type="entry name" value="HLH, helix-loop-helix DNA-binding domain"/>
    <property type="match status" value="1"/>
</dbReference>
<dbReference type="InterPro" id="IPR036638">
    <property type="entry name" value="HLH_DNA-bd_sf"/>
</dbReference>
<evidence type="ECO:0000313" key="5">
    <source>
        <dbReference type="Proteomes" id="UP000321331"/>
    </source>
</evidence>
<accession>A0A5C6TJA3</accession>